<sequence>MPPVNPRTTKLKNIIKKINTQSAQQLTNATIIQSRSITPTEEHVTNRVAADKLEYTAAAGQSSVKSPILETRGRVRNRKSSYDSSCSNQSDRDFSPASDNDPEYKPEPKEKAVSSSSSSSRSSSSSGSLSSSGSSSSSSKTDSENLSNSATPSKQKCIYLKEPTTDSINQSNRSVCALAQIAFEYNYDSSSDSDNIVDKNSPLTKDQLSNENISVEGQKLPVNEELSPSIVHEQFDLENLSHVVSFYNPEPLKCIALKLLNTATPKSPENNSNVPTRKRKRGSKKDLAKSLRNMGLQYTSSSSQQKIVSERKMGPPCNSNCRLKCSNTISEESRSLAFKHYWDMGSLAKQRDFISKHISEINPKYQYKKLFNNRKNKHAFYLTINNKKNKVCKTFFKNTLGINDRPIRTVIEKMNSSGIVEPERRGKHENHGTKISNDLLAEVKKHIESIPRIESHYLRKQTTREFIEGGKTLTDLYRDYRKDCQNNGRDFVKINIYRKVFKEDYNISFFTPKKDQCCDCVAFENASPVDKEKMEEKYRLHLKEKDLSREEKLRDKEMIDDNNIVACYDLQAMLQVPKGDVSSFYYKSRLNCLNFTICELKADLTKCYFWTEVEGQKGANEIGSCVFKYLEEKSVSSSGKLNITFYSDNCCGQQKNQFVFSMYIYAVKNLPNIESITHKFLIKGHTQNEGDSVHSTIERQIKKRLRSGPIYVPDQYINAIRDAKKKGNKYHVVEMSHSEFYDIKNMQEFKLTKNTQGETVKMGEIKILKIEKSDSGVGVFYKTSYAEDIFKEIQLQKLRRQPRTQLIPLYNGRLPLAANKKKDLEDLIKKNAILPYYVSSYYNHIL</sequence>
<organism evidence="3 4">
    <name type="scientific">Loxostege sticticalis</name>
    <name type="common">Beet webworm moth</name>
    <dbReference type="NCBI Taxonomy" id="481309"/>
    <lineage>
        <taxon>Eukaryota</taxon>
        <taxon>Metazoa</taxon>
        <taxon>Ecdysozoa</taxon>
        <taxon>Arthropoda</taxon>
        <taxon>Hexapoda</taxon>
        <taxon>Insecta</taxon>
        <taxon>Pterygota</taxon>
        <taxon>Neoptera</taxon>
        <taxon>Endopterygota</taxon>
        <taxon>Lepidoptera</taxon>
        <taxon>Glossata</taxon>
        <taxon>Ditrysia</taxon>
        <taxon>Pyraloidea</taxon>
        <taxon>Crambidae</taxon>
        <taxon>Pyraustinae</taxon>
        <taxon>Loxostege</taxon>
    </lineage>
</organism>
<dbReference type="Pfam" id="PF25273">
    <property type="entry name" value="DUF7869"/>
    <property type="match status" value="1"/>
</dbReference>
<proteinExistence type="predicted"/>
<gene>
    <name evidence="3" type="ORF">ABMA27_005127</name>
</gene>
<feature type="compositionally biased region" description="Polar residues" evidence="1">
    <location>
        <begin position="265"/>
        <end position="275"/>
    </location>
</feature>
<feature type="compositionally biased region" description="Basic and acidic residues" evidence="1">
    <location>
        <begin position="102"/>
        <end position="112"/>
    </location>
</feature>
<protein>
    <recommendedName>
        <fullName evidence="2">DUF7869 domain-containing protein</fullName>
    </recommendedName>
</protein>
<keyword evidence="4" id="KW-1185">Reference proteome</keyword>
<dbReference type="InterPro" id="IPR057191">
    <property type="entry name" value="DUF7869"/>
</dbReference>
<comment type="caution">
    <text evidence="3">The sequence shown here is derived from an EMBL/GenBank/DDBJ whole genome shotgun (WGS) entry which is preliminary data.</text>
</comment>
<feature type="compositionally biased region" description="Low complexity" evidence="1">
    <location>
        <begin position="114"/>
        <end position="139"/>
    </location>
</feature>
<evidence type="ECO:0000259" key="2">
    <source>
        <dbReference type="Pfam" id="PF25273"/>
    </source>
</evidence>
<feature type="region of interest" description="Disordered" evidence="1">
    <location>
        <begin position="58"/>
        <end position="152"/>
    </location>
</feature>
<accession>A0ABR3HLW9</accession>
<feature type="region of interest" description="Disordered" evidence="1">
    <location>
        <begin position="265"/>
        <end position="287"/>
    </location>
</feature>
<evidence type="ECO:0000256" key="1">
    <source>
        <dbReference type="SAM" id="MobiDB-lite"/>
    </source>
</evidence>
<name>A0ABR3HLW9_LOXSC</name>
<dbReference type="EMBL" id="JBEUOH010000017">
    <property type="protein sequence ID" value="KAL0871396.1"/>
    <property type="molecule type" value="Genomic_DNA"/>
</dbReference>
<dbReference type="PANTHER" id="PTHR10773:SF19">
    <property type="match status" value="1"/>
</dbReference>
<evidence type="ECO:0000313" key="4">
    <source>
        <dbReference type="Proteomes" id="UP001549920"/>
    </source>
</evidence>
<evidence type="ECO:0000313" key="3">
    <source>
        <dbReference type="EMBL" id="KAL0871396.1"/>
    </source>
</evidence>
<feature type="domain" description="DUF7869" evidence="2">
    <location>
        <begin position="608"/>
        <end position="751"/>
    </location>
</feature>
<reference evidence="3 4" key="1">
    <citation type="submission" date="2024-06" db="EMBL/GenBank/DDBJ databases">
        <title>A chromosome-level genome assembly of beet webworm, Loxostege sticticalis.</title>
        <authorList>
            <person name="Zhang Y."/>
        </authorList>
    </citation>
    <scope>NUCLEOTIDE SEQUENCE [LARGE SCALE GENOMIC DNA]</scope>
    <source>
        <strain evidence="3">AQ026</strain>
        <tissue evidence="3">Whole body</tissue>
    </source>
</reference>
<dbReference type="PANTHER" id="PTHR10773">
    <property type="entry name" value="DNA-DIRECTED RNA POLYMERASES I, II, AND III SUBUNIT RPABC2"/>
    <property type="match status" value="1"/>
</dbReference>
<dbReference type="Proteomes" id="UP001549920">
    <property type="component" value="Unassembled WGS sequence"/>
</dbReference>